<reference evidence="4 5" key="1">
    <citation type="journal article" date="2019" name="Extremophiles">
        <title>Biogeography of thermophiles and predominance of Thermus scotoductus in domestic water heaters.</title>
        <authorList>
            <person name="Wilpiszeski R.L."/>
            <person name="Zhang Z."/>
            <person name="House C.H."/>
        </authorList>
    </citation>
    <scope>NUCLEOTIDE SEQUENCE [LARGE SCALE GENOMIC DNA]</scope>
    <source>
        <strain evidence="4 5">32_S32</strain>
    </source>
</reference>
<feature type="domain" description="Gfo/Idh/MocA-like oxidoreductase N-terminal" evidence="2">
    <location>
        <begin position="3"/>
        <end position="112"/>
    </location>
</feature>
<dbReference type="GO" id="GO:0016491">
    <property type="term" value="F:oxidoreductase activity"/>
    <property type="evidence" value="ECO:0007669"/>
    <property type="project" value="UniProtKB-KW"/>
</dbReference>
<comment type="caution">
    <text evidence="4">The sequence shown here is derived from an EMBL/GenBank/DDBJ whole genome shotgun (WGS) entry which is preliminary data.</text>
</comment>
<dbReference type="Pfam" id="PF01408">
    <property type="entry name" value="GFO_IDH_MocA"/>
    <property type="match status" value="1"/>
</dbReference>
<dbReference type="AlphaFoldDB" id="A0A430RDD4"/>
<dbReference type="InterPro" id="IPR000683">
    <property type="entry name" value="Gfo/Idh/MocA-like_OxRdtase_N"/>
</dbReference>
<gene>
    <name evidence="4" type="ORF">CSW45_03415</name>
</gene>
<evidence type="ECO:0000259" key="3">
    <source>
        <dbReference type="Pfam" id="PF22725"/>
    </source>
</evidence>
<feature type="domain" description="GFO/IDH/MocA-like oxidoreductase" evidence="3">
    <location>
        <begin position="135"/>
        <end position="249"/>
    </location>
</feature>
<organism evidence="4 5">
    <name type="scientific">Thermus scotoductus</name>
    <dbReference type="NCBI Taxonomy" id="37636"/>
    <lineage>
        <taxon>Bacteria</taxon>
        <taxon>Thermotogati</taxon>
        <taxon>Deinococcota</taxon>
        <taxon>Deinococci</taxon>
        <taxon>Thermales</taxon>
        <taxon>Thermaceae</taxon>
        <taxon>Thermus</taxon>
    </lineage>
</organism>
<evidence type="ECO:0000313" key="4">
    <source>
        <dbReference type="EMBL" id="RTH05402.1"/>
    </source>
</evidence>
<keyword evidence="1" id="KW-0560">Oxidoreductase</keyword>
<dbReference type="InterPro" id="IPR055170">
    <property type="entry name" value="GFO_IDH_MocA-like_dom"/>
</dbReference>
<dbReference type="InterPro" id="IPR036291">
    <property type="entry name" value="NAD(P)-bd_dom_sf"/>
</dbReference>
<dbReference type="InterPro" id="IPR050463">
    <property type="entry name" value="Gfo/Idh/MocA_oxidrdct_glycsds"/>
</dbReference>
<dbReference type="PANTHER" id="PTHR43818">
    <property type="entry name" value="BCDNA.GH03377"/>
    <property type="match status" value="1"/>
</dbReference>
<dbReference type="EMBL" id="PELR01000076">
    <property type="protein sequence ID" value="RTH05402.1"/>
    <property type="molecule type" value="Genomic_DNA"/>
</dbReference>
<dbReference type="SUPFAM" id="SSF51735">
    <property type="entry name" value="NAD(P)-binding Rossmann-fold domains"/>
    <property type="match status" value="1"/>
</dbReference>
<dbReference type="Pfam" id="PF22725">
    <property type="entry name" value="GFO_IDH_MocA_C3"/>
    <property type="match status" value="1"/>
</dbReference>
<evidence type="ECO:0000313" key="5">
    <source>
        <dbReference type="Proteomes" id="UP000286910"/>
    </source>
</evidence>
<dbReference type="GO" id="GO:0000166">
    <property type="term" value="F:nucleotide binding"/>
    <property type="evidence" value="ECO:0007669"/>
    <property type="project" value="InterPro"/>
</dbReference>
<dbReference type="RefSeq" id="WP_126190816.1">
    <property type="nucleotide sequence ID" value="NZ_PEMI01000079.1"/>
</dbReference>
<protein>
    <submittedName>
        <fullName evidence="4">Oxidoreductase</fullName>
    </submittedName>
</protein>
<accession>A0A430RDD4</accession>
<dbReference type="SUPFAM" id="SSF55347">
    <property type="entry name" value="Glyceraldehyde-3-phosphate dehydrogenase-like, C-terminal domain"/>
    <property type="match status" value="1"/>
</dbReference>
<dbReference type="Gene3D" id="3.30.360.10">
    <property type="entry name" value="Dihydrodipicolinate Reductase, domain 2"/>
    <property type="match status" value="1"/>
</dbReference>
<proteinExistence type="predicted"/>
<dbReference type="Proteomes" id="UP000286910">
    <property type="component" value="Unassembled WGS sequence"/>
</dbReference>
<evidence type="ECO:0000259" key="2">
    <source>
        <dbReference type="Pfam" id="PF01408"/>
    </source>
</evidence>
<sequence>MVTIGLVGAGWWTQAVHAPAFKKAGARIAGVYAGQSARARSLAEAYGVPLFLEYGELLEEVDAVAIATPDTTHVPLALEAVRAGKHVFVEKPLGVNLEETRKLLREIEVRGLVGMTALTARADWGAETALAVVERIGEPLVFRGAFLADYLADPQAPVPWRGRLEGGGPAGVVGDLGAHLFDLVAWLMGGRLEAVFADTARFFPERENPDWAVVSARLGKARGGLELSRVHPVRPQRLFLEIEGTLGILRVEPAFWGPAEGARVFFSSRPGTWAPVPLDPGLLRGRDPKETFGVFHFHELARRFLRAVKTGEAPSPSLLEGVRAQAAIEAVLASAKQKNWQEVPYV</sequence>
<name>A0A430RDD4_THESC</name>
<dbReference type="Gene3D" id="3.40.50.720">
    <property type="entry name" value="NAD(P)-binding Rossmann-like Domain"/>
    <property type="match status" value="1"/>
</dbReference>
<dbReference type="PANTHER" id="PTHR43818:SF11">
    <property type="entry name" value="BCDNA.GH03377"/>
    <property type="match status" value="1"/>
</dbReference>
<evidence type="ECO:0000256" key="1">
    <source>
        <dbReference type="ARBA" id="ARBA00023002"/>
    </source>
</evidence>